<feature type="binding site" evidence="1">
    <location>
        <position position="43"/>
    </location>
    <ligand>
        <name>Mg(2+)</name>
        <dbReference type="ChEBI" id="CHEBI:18420"/>
        <label>2</label>
    </ligand>
</feature>
<dbReference type="EC" id="2.7.4.16" evidence="1"/>
<organism evidence="4 5">
    <name type="scientific">Halobacillus seohaensis</name>
    <dbReference type="NCBI Taxonomy" id="447421"/>
    <lineage>
        <taxon>Bacteria</taxon>
        <taxon>Bacillati</taxon>
        <taxon>Bacillota</taxon>
        <taxon>Bacilli</taxon>
        <taxon>Bacillales</taxon>
        <taxon>Bacillaceae</taxon>
        <taxon>Halobacillus</taxon>
    </lineage>
</organism>
<feature type="binding site" evidence="1">
    <location>
        <position position="43"/>
    </location>
    <ligand>
        <name>Mg(2+)</name>
        <dbReference type="ChEBI" id="CHEBI:18420"/>
        <label>1</label>
    </ligand>
</feature>
<feature type="binding site" evidence="1">
    <location>
        <position position="315"/>
    </location>
    <ligand>
        <name>substrate</name>
    </ligand>
</feature>
<dbReference type="RefSeq" id="WP_204710153.1">
    <property type="nucleotide sequence ID" value="NZ_JBHSZV010000040.1"/>
</dbReference>
<evidence type="ECO:0000313" key="4">
    <source>
        <dbReference type="EMBL" id="MFC7063241.1"/>
    </source>
</evidence>
<feature type="binding site" evidence="1">
    <location>
        <position position="206"/>
    </location>
    <ligand>
        <name>Mg(2+)</name>
        <dbReference type="ChEBI" id="CHEBI:18420"/>
        <label>3</label>
    </ligand>
</feature>
<feature type="binding site" evidence="1">
    <location>
        <position position="209"/>
    </location>
    <ligand>
        <name>Mg(2+)</name>
        <dbReference type="ChEBI" id="CHEBI:18420"/>
        <label>5</label>
    </ligand>
</feature>
<name>A0ABW2EQL0_9BACI</name>
<protein>
    <recommendedName>
        <fullName evidence="1">Thiamine-monophosphate kinase</fullName>
        <shortName evidence="1">TMP kinase</shortName>
        <shortName evidence="1">Thiamine-phosphate kinase</shortName>
        <ecNumber evidence="1">2.7.4.16</ecNumber>
    </recommendedName>
</protein>
<evidence type="ECO:0000313" key="5">
    <source>
        <dbReference type="Proteomes" id="UP001596410"/>
    </source>
</evidence>
<dbReference type="GO" id="GO:0009030">
    <property type="term" value="F:thiamine-phosphate kinase activity"/>
    <property type="evidence" value="ECO:0007669"/>
    <property type="project" value="UniProtKB-EC"/>
</dbReference>
<feature type="domain" description="PurM-like N-terminal" evidence="2">
    <location>
        <begin position="26"/>
        <end position="137"/>
    </location>
</feature>
<keyword evidence="1" id="KW-0784">Thiamine biosynthesis</keyword>
<comment type="function">
    <text evidence="1">Catalyzes the ATP-dependent phosphorylation of thiamine-monophosphate (TMP) to form thiamine-pyrophosphate (TPP), the active form of vitamin B1.</text>
</comment>
<comment type="similarity">
    <text evidence="1">Belongs to the thiamine-monophosphate kinase family.</text>
</comment>
<feature type="binding site" evidence="1">
    <location>
        <position position="72"/>
    </location>
    <ligand>
        <name>Mg(2+)</name>
        <dbReference type="ChEBI" id="CHEBI:18420"/>
        <label>4</label>
    </ligand>
</feature>
<dbReference type="Gene3D" id="3.30.1330.10">
    <property type="entry name" value="PurM-like, N-terminal domain"/>
    <property type="match status" value="1"/>
</dbReference>
<dbReference type="HAMAP" id="MF_02128">
    <property type="entry name" value="TMP_kinase"/>
    <property type="match status" value="1"/>
</dbReference>
<keyword evidence="1 4" id="KW-0808">Transferase</keyword>
<comment type="caution">
    <text evidence="4">The sequence shown here is derived from an EMBL/GenBank/DDBJ whole genome shotgun (WGS) entry which is preliminary data.</text>
</comment>
<proteinExistence type="inferred from homology"/>
<feature type="binding site" evidence="1">
    <location>
        <position position="41"/>
    </location>
    <ligand>
        <name>Mg(2+)</name>
        <dbReference type="ChEBI" id="CHEBI:18420"/>
        <label>4</label>
    </ligand>
</feature>
<dbReference type="Gene3D" id="3.90.650.10">
    <property type="entry name" value="PurM-like C-terminal domain"/>
    <property type="match status" value="1"/>
</dbReference>
<feature type="binding site" evidence="1">
    <location>
        <position position="50"/>
    </location>
    <ligand>
        <name>substrate</name>
    </ligand>
</feature>
<evidence type="ECO:0000256" key="1">
    <source>
        <dbReference type="HAMAP-Rule" id="MF_02128"/>
    </source>
</evidence>
<feature type="binding site" evidence="1">
    <location>
        <position position="102"/>
    </location>
    <ligand>
        <name>ATP</name>
        <dbReference type="ChEBI" id="CHEBI:30616"/>
    </ligand>
</feature>
<keyword evidence="1" id="KW-0460">Magnesium</keyword>
<comment type="miscellaneous">
    <text evidence="1">Reaction mechanism of ThiL seems to utilize a direct, inline transfer of the gamma-phosphate of ATP to TMP rather than a phosphorylated enzyme intermediate.</text>
</comment>
<comment type="catalytic activity">
    <reaction evidence="1">
        <text>thiamine phosphate + ATP = thiamine diphosphate + ADP</text>
        <dbReference type="Rhea" id="RHEA:15913"/>
        <dbReference type="ChEBI" id="CHEBI:30616"/>
        <dbReference type="ChEBI" id="CHEBI:37575"/>
        <dbReference type="ChEBI" id="CHEBI:58937"/>
        <dbReference type="ChEBI" id="CHEBI:456216"/>
        <dbReference type="EC" id="2.7.4.16"/>
    </reaction>
</comment>
<dbReference type="InterPro" id="IPR036676">
    <property type="entry name" value="PurM-like_C_sf"/>
</dbReference>
<keyword evidence="5" id="KW-1185">Reference proteome</keyword>
<feature type="binding site" evidence="1">
    <location>
        <position position="72"/>
    </location>
    <ligand>
        <name>Mg(2+)</name>
        <dbReference type="ChEBI" id="CHEBI:18420"/>
        <label>2</label>
    </ligand>
</feature>
<feature type="binding site" evidence="1">
    <location>
        <position position="120"/>
    </location>
    <ligand>
        <name>Mg(2+)</name>
        <dbReference type="ChEBI" id="CHEBI:18420"/>
        <label>1</label>
    </ligand>
</feature>
<dbReference type="InterPro" id="IPR016188">
    <property type="entry name" value="PurM-like_N"/>
</dbReference>
<evidence type="ECO:0000259" key="2">
    <source>
        <dbReference type="Pfam" id="PF00586"/>
    </source>
</evidence>
<dbReference type="PANTHER" id="PTHR30270">
    <property type="entry name" value="THIAMINE-MONOPHOSPHATE KINASE"/>
    <property type="match status" value="1"/>
</dbReference>
<dbReference type="NCBIfam" id="TIGR01379">
    <property type="entry name" value="thiL"/>
    <property type="match status" value="1"/>
</dbReference>
<keyword evidence="1 4" id="KW-0418">Kinase</keyword>
<gene>
    <name evidence="1 4" type="primary">thiL</name>
    <name evidence="4" type="ORF">ACFQIC_15595</name>
</gene>
<feature type="binding site" evidence="1">
    <location>
        <position position="27"/>
    </location>
    <ligand>
        <name>Mg(2+)</name>
        <dbReference type="ChEBI" id="CHEBI:18420"/>
        <label>3</label>
    </ligand>
</feature>
<accession>A0ABW2EQL0</accession>
<feature type="binding site" evidence="1">
    <location>
        <position position="208"/>
    </location>
    <ligand>
        <name>ATP</name>
        <dbReference type="ChEBI" id="CHEBI:30616"/>
    </ligand>
</feature>
<feature type="binding site" evidence="1">
    <location>
        <position position="256"/>
    </location>
    <ligand>
        <name>substrate</name>
    </ligand>
</feature>
<keyword evidence="1" id="KW-0479">Metal-binding</keyword>
<feature type="domain" description="PurM-like C-terminal" evidence="3">
    <location>
        <begin position="150"/>
        <end position="294"/>
    </location>
</feature>
<evidence type="ECO:0000259" key="3">
    <source>
        <dbReference type="Pfam" id="PF02769"/>
    </source>
</evidence>
<dbReference type="PANTHER" id="PTHR30270:SF0">
    <property type="entry name" value="THIAMINE-MONOPHOSPHATE KINASE"/>
    <property type="match status" value="1"/>
</dbReference>
<dbReference type="Pfam" id="PF02769">
    <property type="entry name" value="AIRS_C"/>
    <property type="match status" value="1"/>
</dbReference>
<comment type="pathway">
    <text evidence="1">Cofactor biosynthesis; thiamine diphosphate biosynthesis; thiamine diphosphate from thiamine phosphate: step 1/1.</text>
</comment>
<keyword evidence="1" id="KW-0547">Nucleotide-binding</keyword>
<dbReference type="EMBL" id="JBHSZV010000040">
    <property type="protein sequence ID" value="MFC7063241.1"/>
    <property type="molecule type" value="Genomic_DNA"/>
</dbReference>
<reference evidence="5" key="1">
    <citation type="journal article" date="2019" name="Int. J. Syst. Evol. Microbiol.">
        <title>The Global Catalogue of Microorganisms (GCM) 10K type strain sequencing project: providing services to taxonomists for standard genome sequencing and annotation.</title>
        <authorList>
            <consortium name="The Broad Institute Genomics Platform"/>
            <consortium name="The Broad Institute Genome Sequencing Center for Infectious Disease"/>
            <person name="Wu L."/>
            <person name="Ma J."/>
        </authorList>
    </citation>
    <scope>NUCLEOTIDE SEQUENCE [LARGE SCALE GENOMIC DNA]</scope>
    <source>
        <strain evidence="5">CGMCC 4.1621</strain>
    </source>
</reference>
<sequence>MDEFSFIKSIQPTGYRQSSLIKGINDDAAVFRQTSQDIVTSVDTMVEEVHFSKKTMTPYHVGYRALAANLSDLAAMGSTPAFYLVSLVVPKGWNKEELSELYRGMQELSDKYQMDLIGGDTVSGKELCVSITVFGYVIKRMARYRNSALAGDIVFATGTLGDARAGLECILTGQDEPFLMGRHRMPSPRVHFAEKLTVLERVTLNDVSDGIANESNEIAEASAVDLHLDFEKVPYSPSVATLFPDKYEEWILSGGEDFELLGTVSEKDWSKVQEIAKQTNTVVTPIGVVKESVDQEGRVYMVKNGEKSILNKSGYTHLQEERD</sequence>
<feature type="binding site" evidence="1">
    <location>
        <position position="145"/>
    </location>
    <ligand>
        <name>ATP</name>
        <dbReference type="ChEBI" id="CHEBI:30616"/>
    </ligand>
</feature>
<dbReference type="InterPro" id="IPR006283">
    <property type="entry name" value="ThiL-like"/>
</dbReference>
<dbReference type="Proteomes" id="UP001596410">
    <property type="component" value="Unassembled WGS sequence"/>
</dbReference>
<dbReference type="SUPFAM" id="SSF56042">
    <property type="entry name" value="PurM C-terminal domain-like"/>
    <property type="match status" value="1"/>
</dbReference>
<dbReference type="InterPro" id="IPR010918">
    <property type="entry name" value="PurM-like_C_dom"/>
</dbReference>
<feature type="binding site" evidence="1">
    <location>
        <position position="72"/>
    </location>
    <ligand>
        <name>Mg(2+)</name>
        <dbReference type="ChEBI" id="CHEBI:18420"/>
        <label>3</label>
    </ligand>
</feature>
<dbReference type="InterPro" id="IPR036921">
    <property type="entry name" value="PurM-like_N_sf"/>
</dbReference>
<dbReference type="SUPFAM" id="SSF55326">
    <property type="entry name" value="PurM N-terminal domain-like"/>
    <property type="match status" value="1"/>
</dbReference>
<keyword evidence="1" id="KW-0067">ATP-binding</keyword>
<feature type="binding site" evidence="1">
    <location>
        <begin position="119"/>
        <end position="120"/>
    </location>
    <ligand>
        <name>ATP</name>
        <dbReference type="ChEBI" id="CHEBI:30616"/>
    </ligand>
</feature>
<dbReference type="CDD" id="cd02194">
    <property type="entry name" value="ThiL"/>
    <property type="match status" value="1"/>
</dbReference>
<feature type="binding site" evidence="1">
    <location>
        <position position="27"/>
    </location>
    <ligand>
        <name>Mg(2+)</name>
        <dbReference type="ChEBI" id="CHEBI:18420"/>
        <label>4</label>
    </ligand>
</feature>
<dbReference type="Pfam" id="PF00586">
    <property type="entry name" value="AIRS"/>
    <property type="match status" value="1"/>
</dbReference>
<dbReference type="PIRSF" id="PIRSF005303">
    <property type="entry name" value="Thiam_monoph_kin"/>
    <property type="match status" value="1"/>
</dbReference>
<comment type="caution">
    <text evidence="1">Lacks conserved residue(s) required for the propagation of feature annotation.</text>
</comment>